<dbReference type="EC" id="2.5.1.18" evidence="1"/>
<accession>A0ABQ9J6D3</accession>
<evidence type="ECO:0000256" key="2">
    <source>
        <dbReference type="ARBA" id="ARBA00022679"/>
    </source>
</evidence>
<evidence type="ECO:0000256" key="3">
    <source>
        <dbReference type="ARBA" id="ARBA00038317"/>
    </source>
</evidence>
<dbReference type="SUPFAM" id="SSF52833">
    <property type="entry name" value="Thioredoxin-like"/>
    <property type="match status" value="1"/>
</dbReference>
<dbReference type="InterPro" id="IPR036282">
    <property type="entry name" value="Glutathione-S-Trfase_C_sf"/>
</dbReference>
<dbReference type="SFLD" id="SFLDG00363">
    <property type="entry name" value="AMPS_(cytGST):_Alpha-__Mu-__Pi"/>
    <property type="match status" value="1"/>
</dbReference>
<dbReference type="Gene3D" id="1.20.1050.10">
    <property type="match status" value="1"/>
</dbReference>
<dbReference type="CDD" id="cd03039">
    <property type="entry name" value="GST_N_Sigma_like"/>
    <property type="match status" value="1"/>
</dbReference>
<dbReference type="SUPFAM" id="SSF47616">
    <property type="entry name" value="GST C-terminal domain-like"/>
    <property type="match status" value="1"/>
</dbReference>
<dbReference type="InterPro" id="IPR050213">
    <property type="entry name" value="GST_superfamily"/>
</dbReference>
<dbReference type="Gene3D" id="3.40.30.10">
    <property type="entry name" value="Glutaredoxin"/>
    <property type="match status" value="1"/>
</dbReference>
<dbReference type="Pfam" id="PF02798">
    <property type="entry name" value="GST_N"/>
    <property type="match status" value="1"/>
</dbReference>
<dbReference type="Pfam" id="PF14497">
    <property type="entry name" value="GST_C_3"/>
    <property type="match status" value="1"/>
</dbReference>
<feature type="domain" description="GST N-terminal" evidence="5">
    <location>
        <begin position="14"/>
        <end position="91"/>
    </location>
</feature>
<comment type="similarity">
    <text evidence="3">Belongs to the GST superfamily. Sigma family.</text>
</comment>
<dbReference type="PANTHER" id="PTHR11571">
    <property type="entry name" value="GLUTATHIONE S-TRANSFERASE"/>
    <property type="match status" value="1"/>
</dbReference>
<dbReference type="PROSITE" id="PS50404">
    <property type="entry name" value="GST_NTER"/>
    <property type="match status" value="1"/>
</dbReference>
<dbReference type="InterPro" id="IPR004046">
    <property type="entry name" value="GST_C"/>
</dbReference>
<protein>
    <recommendedName>
        <fullName evidence="1">glutathione transferase</fullName>
        <ecNumber evidence="1">2.5.1.18</ecNumber>
    </recommendedName>
</protein>
<keyword evidence="2" id="KW-0808">Transferase</keyword>
<dbReference type="InterPro" id="IPR004045">
    <property type="entry name" value="Glutathione_S-Trfase_N"/>
</dbReference>
<organism evidence="7 8">
    <name type="scientific">Molorchus minor</name>
    <dbReference type="NCBI Taxonomy" id="1323400"/>
    <lineage>
        <taxon>Eukaryota</taxon>
        <taxon>Metazoa</taxon>
        <taxon>Ecdysozoa</taxon>
        <taxon>Arthropoda</taxon>
        <taxon>Hexapoda</taxon>
        <taxon>Insecta</taxon>
        <taxon>Pterygota</taxon>
        <taxon>Neoptera</taxon>
        <taxon>Endopterygota</taxon>
        <taxon>Coleoptera</taxon>
        <taxon>Polyphaga</taxon>
        <taxon>Cucujiformia</taxon>
        <taxon>Chrysomeloidea</taxon>
        <taxon>Cerambycidae</taxon>
        <taxon>Lamiinae</taxon>
        <taxon>Monochamini</taxon>
        <taxon>Molorchus</taxon>
    </lineage>
</organism>
<gene>
    <name evidence="7" type="ORF">NQ317_012340</name>
</gene>
<dbReference type="EMBL" id="JAPWTJ010001139">
    <property type="protein sequence ID" value="KAJ8973638.1"/>
    <property type="molecule type" value="Genomic_DNA"/>
</dbReference>
<evidence type="ECO:0000256" key="1">
    <source>
        <dbReference type="ARBA" id="ARBA00012452"/>
    </source>
</evidence>
<dbReference type="PROSITE" id="PS50405">
    <property type="entry name" value="GST_CTER"/>
    <property type="match status" value="1"/>
</dbReference>
<dbReference type="InterPro" id="IPR040079">
    <property type="entry name" value="Glutathione_S-Trfase"/>
</dbReference>
<dbReference type="Proteomes" id="UP001162164">
    <property type="component" value="Unassembled WGS sequence"/>
</dbReference>
<dbReference type="InterPro" id="IPR010987">
    <property type="entry name" value="Glutathione-S-Trfase_C-like"/>
</dbReference>
<dbReference type="SFLD" id="SFLDS00019">
    <property type="entry name" value="Glutathione_Transferase_(cytos"/>
    <property type="match status" value="1"/>
</dbReference>
<dbReference type="InterPro" id="IPR036249">
    <property type="entry name" value="Thioredoxin-like_sf"/>
</dbReference>
<dbReference type="SFLD" id="SFLDG01205">
    <property type="entry name" value="AMPS.1"/>
    <property type="match status" value="1"/>
</dbReference>
<evidence type="ECO:0000259" key="6">
    <source>
        <dbReference type="PROSITE" id="PS50405"/>
    </source>
</evidence>
<reference evidence="7" key="1">
    <citation type="journal article" date="2023" name="Insect Mol. Biol.">
        <title>Genome sequencing provides insights into the evolution of gene families encoding plant cell wall-degrading enzymes in longhorned beetles.</title>
        <authorList>
            <person name="Shin N.R."/>
            <person name="Okamura Y."/>
            <person name="Kirsch R."/>
            <person name="Pauchet Y."/>
        </authorList>
    </citation>
    <scope>NUCLEOTIDE SEQUENCE</scope>
    <source>
        <strain evidence="7">MMC_N1</strain>
    </source>
</reference>
<name>A0ABQ9J6D3_9CUCU</name>
<evidence type="ECO:0000313" key="8">
    <source>
        <dbReference type="Proteomes" id="UP001162164"/>
    </source>
</evidence>
<comment type="catalytic activity">
    <reaction evidence="4">
        <text>RX + glutathione = an S-substituted glutathione + a halide anion + H(+)</text>
        <dbReference type="Rhea" id="RHEA:16437"/>
        <dbReference type="ChEBI" id="CHEBI:15378"/>
        <dbReference type="ChEBI" id="CHEBI:16042"/>
        <dbReference type="ChEBI" id="CHEBI:17792"/>
        <dbReference type="ChEBI" id="CHEBI:57925"/>
        <dbReference type="ChEBI" id="CHEBI:90779"/>
        <dbReference type="EC" id="2.5.1.18"/>
    </reaction>
</comment>
<keyword evidence="8" id="KW-1185">Reference proteome</keyword>
<evidence type="ECO:0000259" key="5">
    <source>
        <dbReference type="PROSITE" id="PS50404"/>
    </source>
</evidence>
<comment type="caution">
    <text evidence="7">The sequence shown here is derived from an EMBL/GenBank/DDBJ whole genome shotgun (WGS) entry which is preliminary data.</text>
</comment>
<dbReference type="CDD" id="cd03192">
    <property type="entry name" value="GST_C_Sigma_like"/>
    <property type="match status" value="1"/>
</dbReference>
<evidence type="ECO:0000256" key="4">
    <source>
        <dbReference type="ARBA" id="ARBA00047960"/>
    </source>
</evidence>
<dbReference type="PANTHER" id="PTHR11571:SF224">
    <property type="entry name" value="HEMATOPOIETIC PROSTAGLANDIN D SYNTHASE"/>
    <property type="match status" value="1"/>
</dbReference>
<proteinExistence type="inferred from homology"/>
<feature type="domain" description="GST C-terminal" evidence="6">
    <location>
        <begin position="93"/>
        <end position="214"/>
    </location>
</feature>
<sequence>MNPNIANKMLDMAPAYKVIYFDVNALGEPIRFLLSYGGLEFEDNRFSDESWPSIKPNMPFGQVPVLEHKGKTAFQSIAICRYLAKQVKLVGKDDWEDLEIDAIVDTISDMRGEIALYSYEENKSIKDAKAGPLFNETLPFYLGKLDSLAKKNNGYLVLGRLTWADVYFVAILDYLNSMTKKELITNYANLRTVKANVEASPNVKAWIAKRPKSI</sequence>
<evidence type="ECO:0000313" key="7">
    <source>
        <dbReference type="EMBL" id="KAJ8973638.1"/>
    </source>
</evidence>